<keyword evidence="2" id="KW-0813">Transport</keyword>
<dbReference type="GO" id="GO:0071819">
    <property type="term" value="C:DUBm complex"/>
    <property type="evidence" value="ECO:0007669"/>
    <property type="project" value="UniProtKB-UniRule"/>
</dbReference>
<dbReference type="GO" id="GO:0000932">
    <property type="term" value="C:P-body"/>
    <property type="evidence" value="ECO:0007669"/>
    <property type="project" value="UniProtKB-SubCell"/>
</dbReference>
<evidence type="ECO:0000256" key="1">
    <source>
        <dbReference type="ARBA" id="ARBA00023010"/>
    </source>
</evidence>
<dbReference type="GO" id="GO:0015031">
    <property type="term" value="P:protein transport"/>
    <property type="evidence" value="ECO:0007669"/>
    <property type="project" value="UniProtKB-KW"/>
</dbReference>
<dbReference type="RefSeq" id="XP_018710930.1">
    <property type="nucleotide sequence ID" value="XM_018858943.1"/>
</dbReference>
<dbReference type="HAMAP" id="MF_03046">
    <property type="entry name" value="ENY2_Sus1"/>
    <property type="match status" value="1"/>
</dbReference>
<keyword evidence="2" id="KW-0653">Protein transport</keyword>
<dbReference type="Pfam" id="PF10163">
    <property type="entry name" value="EnY2"/>
    <property type="match status" value="1"/>
</dbReference>
<dbReference type="GO" id="GO:0006368">
    <property type="term" value="P:transcription elongation by RNA polymerase II"/>
    <property type="evidence" value="ECO:0007669"/>
    <property type="project" value="UniProtKB-UniRule"/>
</dbReference>
<dbReference type="GO" id="GO:0006325">
    <property type="term" value="P:chromatin organization"/>
    <property type="evidence" value="ECO:0007669"/>
    <property type="project" value="UniProtKB-KW"/>
</dbReference>
<dbReference type="GO" id="GO:0005654">
    <property type="term" value="C:nucleoplasm"/>
    <property type="evidence" value="ECO:0007669"/>
    <property type="project" value="UniProtKB-SubCell"/>
</dbReference>
<keyword evidence="4" id="KW-1185">Reference proteome</keyword>
<comment type="function">
    <text evidence="2">Involved in mRNA export coupled transcription activation by association with both the TREX-2 and the SAGA complexes. At the promoters, SAGA is required for recruitment of the basal transcription machinery. It influences RNA polymerase II transcriptional activity through different activities such as TBP interaction and promoter selectivity, interaction with transcription activators, and chromatin modification through histone acetylation and deubiquitination. Within the SAGA complex, participates to a subcomplex required for deubiquitination of H2B and for the maintenance of steady-state H3 methylation levels. The TREX-2 complex functions in docking export-competent ribonucleoprotein particles (mRNPs) to the nuclear entrance of the nuclear pore complex (nuclear basket). TREX-2 participates in mRNA export and accurate chromatin positioning in the nucleus by tethering genes to the nuclear periphery. May also be involved in cytoplasmic mRNA decay by interaction with components of P-bodies.</text>
</comment>
<name>A0A1A0H949_9ASCO</name>
<dbReference type="InterPro" id="IPR038212">
    <property type="entry name" value="TF_EnY2_sf"/>
</dbReference>
<reference evidence="3 4" key="1">
    <citation type="submission" date="2016-05" db="EMBL/GenBank/DDBJ databases">
        <title>Comparative genomics of biotechnologically important yeasts.</title>
        <authorList>
            <consortium name="DOE Joint Genome Institute"/>
            <person name="Riley R."/>
            <person name="Haridas S."/>
            <person name="Wolfe K.H."/>
            <person name="Lopes M.R."/>
            <person name="Hittinger C.T."/>
            <person name="Goker M."/>
            <person name="Salamov A."/>
            <person name="Wisecaver J."/>
            <person name="Long T.M."/>
            <person name="Aerts A.L."/>
            <person name="Barry K."/>
            <person name="Choi C."/>
            <person name="Clum A."/>
            <person name="Coughlan A.Y."/>
            <person name="Deshpande S."/>
            <person name="Douglass A.P."/>
            <person name="Hanson S.J."/>
            <person name="Klenk H.-P."/>
            <person name="LaButti K."/>
            <person name="Lapidus A."/>
            <person name="Lindquist E."/>
            <person name="Lipzen A."/>
            <person name="Meier-kolthoff J.P."/>
            <person name="Ohm R.A."/>
            <person name="Otillar R.P."/>
            <person name="Pangilinan J."/>
            <person name="Peng Y."/>
            <person name="Rokas A."/>
            <person name="Rosa C.A."/>
            <person name="Scheuner C."/>
            <person name="Sibirny A.A."/>
            <person name="Slot J.C."/>
            <person name="Stielow J.B."/>
            <person name="Sun H."/>
            <person name="Kurtzman C.P."/>
            <person name="Blackwell M."/>
            <person name="Grigoriev I.V."/>
            <person name="Jeffries T.W."/>
        </authorList>
    </citation>
    <scope>NUCLEOTIDE SEQUENCE [LARGE SCALE GENOMIC DNA]</scope>
    <source>
        <strain evidence="3 4">NRRL YB-4993</strain>
    </source>
</reference>
<dbReference type="AlphaFoldDB" id="A0A1A0H949"/>
<dbReference type="InterPro" id="IPR018783">
    <property type="entry name" value="TF_ENY2"/>
</dbReference>
<proteinExistence type="inferred from homology"/>
<comment type="caution">
    <text evidence="3">The sequence shown here is derived from an EMBL/GenBank/DDBJ whole genome shotgun (WGS) entry which is preliminary data.</text>
</comment>
<dbReference type="OrthoDB" id="6221744at2759"/>
<dbReference type="GO" id="GO:0003713">
    <property type="term" value="F:transcription coactivator activity"/>
    <property type="evidence" value="ECO:0007669"/>
    <property type="project" value="UniProtKB-UniRule"/>
</dbReference>
<dbReference type="Proteomes" id="UP000092555">
    <property type="component" value="Unassembled WGS sequence"/>
</dbReference>
<dbReference type="GO" id="GO:0070390">
    <property type="term" value="C:transcription export complex 2"/>
    <property type="evidence" value="ECO:0007669"/>
    <property type="project" value="UniProtKB-UniRule"/>
</dbReference>
<organism evidence="3 4">
    <name type="scientific">Metschnikowia bicuspidata var. bicuspidata NRRL YB-4993</name>
    <dbReference type="NCBI Taxonomy" id="869754"/>
    <lineage>
        <taxon>Eukaryota</taxon>
        <taxon>Fungi</taxon>
        <taxon>Dikarya</taxon>
        <taxon>Ascomycota</taxon>
        <taxon>Saccharomycotina</taxon>
        <taxon>Pichiomycetes</taxon>
        <taxon>Metschnikowiaceae</taxon>
        <taxon>Metschnikowia</taxon>
    </lineage>
</organism>
<dbReference type="GO" id="GO:0006406">
    <property type="term" value="P:mRNA export from nucleus"/>
    <property type="evidence" value="ECO:0007669"/>
    <property type="project" value="UniProtKB-UniRule"/>
</dbReference>
<dbReference type="STRING" id="869754.A0A1A0H949"/>
<comment type="subunit">
    <text evidence="2">Component of the nuclear pore complex (NPC)-associated TREX-2 complex (transcription and export complex 2), composed of at least SUS1, SAC3, THP1, SEM1, and CDC31. TREX-2 contains 2 SUS1 chains. The TREX-2 complex interacts with the nucleoporin NUP1. Component of the 1.8 MDa SAGA transcription coactivator-HAT complex. SAGA is built of 5 distinct domains with specialized functions. Within the SAGA complex, SUS1, SGF11, SGF73 and UBP8 form an additional subcomplex of SAGA called the DUB module (deubiquitination module). Interacts directly with THP1, SAC3, SGF11, and with the RNA polymerase II.</text>
</comment>
<gene>
    <name evidence="2" type="primary">SUS1</name>
    <name evidence="3" type="ORF">METBIDRAFT_78800</name>
</gene>
<keyword evidence="2" id="KW-0539">Nucleus</keyword>
<dbReference type="Gene3D" id="1.10.246.140">
    <property type="match status" value="1"/>
</dbReference>
<keyword evidence="2" id="KW-0805">Transcription regulation</keyword>
<dbReference type="GO" id="GO:0000124">
    <property type="term" value="C:SAGA complex"/>
    <property type="evidence" value="ECO:0007669"/>
    <property type="project" value="UniProtKB-UniRule"/>
</dbReference>
<keyword evidence="2" id="KW-0963">Cytoplasm</keyword>
<dbReference type="PANTHER" id="PTHR12514">
    <property type="entry name" value="ENHANCER OF YELLOW 2 TRANSCRIPTION FACTOR"/>
    <property type="match status" value="1"/>
</dbReference>
<evidence type="ECO:0000256" key="2">
    <source>
        <dbReference type="HAMAP-Rule" id="MF_03046"/>
    </source>
</evidence>
<evidence type="ECO:0000313" key="4">
    <source>
        <dbReference type="Proteomes" id="UP000092555"/>
    </source>
</evidence>
<keyword evidence="2" id="KW-0156">Chromatin regulator</keyword>
<comment type="subcellular location">
    <subcellularLocation>
        <location evidence="2">Nucleus</location>
        <location evidence="2">Nucleoplasm</location>
    </subcellularLocation>
    <subcellularLocation>
        <location evidence="2">Cytoplasm</location>
        <location evidence="2">P-body</location>
    </subcellularLocation>
</comment>
<keyword evidence="2" id="KW-0509">mRNA transport</keyword>
<evidence type="ECO:0000313" key="3">
    <source>
        <dbReference type="EMBL" id="OBA20408.1"/>
    </source>
</evidence>
<accession>A0A1A0H949</accession>
<protein>
    <recommendedName>
        <fullName evidence="2">Transcription and mRNA export factor SUS1</fullName>
    </recommendedName>
</protein>
<sequence length="97" mass="10996">MADELDAIKAQIQSHLVELGNYDAISKQLKLKLYESGWLDQVTQLAAQKLEALPKEENVNFDQLFGALKPQAEQLVPAEVKEDTLQTLREYLDNVIQ</sequence>
<dbReference type="GeneID" id="30031919"/>
<dbReference type="GO" id="GO:0005643">
    <property type="term" value="C:nuclear pore"/>
    <property type="evidence" value="ECO:0007669"/>
    <property type="project" value="UniProtKB-UniRule"/>
</dbReference>
<dbReference type="EMBL" id="LXTC01000004">
    <property type="protein sequence ID" value="OBA20408.1"/>
    <property type="molecule type" value="Genomic_DNA"/>
</dbReference>
<keyword evidence="1 2" id="KW-0811">Translocation</keyword>
<keyword evidence="2" id="KW-0010">Activator</keyword>
<keyword evidence="2" id="KW-0804">Transcription</keyword>
<comment type="similarity">
    <text evidence="2">Belongs to the ENY2 family.</text>
</comment>